<protein>
    <submittedName>
        <fullName evidence="2">Cytidylyltransferase family protein</fullName>
    </submittedName>
</protein>
<dbReference type="PANTHER" id="PTHR31303">
    <property type="entry name" value="CTP-DEPENDENT DIACYLGLYCEROL KINASE 1"/>
    <property type="match status" value="1"/>
</dbReference>
<evidence type="ECO:0000313" key="3">
    <source>
        <dbReference type="Proteomes" id="UP000075398"/>
    </source>
</evidence>
<reference evidence="2 3" key="1">
    <citation type="journal article" date="2016" name="ISME J.">
        <title>Chasing the elusive Euryarchaeota class WSA2: genomes reveal a uniquely fastidious methyl-reducing methanogen.</title>
        <authorList>
            <person name="Nobu M.K."/>
            <person name="Narihiro T."/>
            <person name="Kuroda K."/>
            <person name="Mei R."/>
            <person name="Liu W.T."/>
        </authorList>
    </citation>
    <scope>NUCLEOTIDE SEQUENCE [LARGE SCALE GENOMIC DNA]</scope>
    <source>
        <strain evidence="2">U1lsi0528_Bin055</strain>
    </source>
</reference>
<feature type="transmembrane region" description="Helical" evidence="1">
    <location>
        <begin position="30"/>
        <end position="50"/>
    </location>
</feature>
<gene>
    <name evidence="2" type="ORF">AMQ22_00540</name>
</gene>
<feature type="transmembrane region" description="Helical" evidence="1">
    <location>
        <begin position="94"/>
        <end position="112"/>
    </location>
</feature>
<keyword evidence="2" id="KW-0548">Nucleotidyltransferase</keyword>
<keyword evidence="1" id="KW-0472">Membrane</keyword>
<evidence type="ECO:0000256" key="1">
    <source>
        <dbReference type="SAM" id="Phobius"/>
    </source>
</evidence>
<comment type="caution">
    <text evidence="2">The sequence shown here is derived from an EMBL/GenBank/DDBJ whole genome shotgun (WGS) entry which is preliminary data.</text>
</comment>
<evidence type="ECO:0000313" key="2">
    <source>
        <dbReference type="EMBL" id="KYC52914.1"/>
    </source>
</evidence>
<proteinExistence type="predicted"/>
<dbReference type="AlphaFoldDB" id="A0A150J7I0"/>
<accession>A0A150J7I0</accession>
<feature type="transmembrane region" description="Helical" evidence="1">
    <location>
        <begin position="71"/>
        <end position="88"/>
    </location>
</feature>
<organism evidence="2 3">
    <name type="scientific">Candidatus Methanofastidiosum methylothiophilum</name>
    <dbReference type="NCBI Taxonomy" id="1705564"/>
    <lineage>
        <taxon>Archaea</taxon>
        <taxon>Methanobacteriati</taxon>
        <taxon>Methanobacteriota</taxon>
        <taxon>Stenosarchaea group</taxon>
        <taxon>Candidatus Methanofastidiosia</taxon>
        <taxon>Candidatus Methanofastidiosales</taxon>
        <taxon>Candidatus Methanofastidiosaceae</taxon>
        <taxon>Candidatus Methanofastidiosum</taxon>
    </lineage>
</organism>
<dbReference type="EMBL" id="LNGC01000014">
    <property type="protein sequence ID" value="KYC52914.1"/>
    <property type="molecule type" value="Genomic_DNA"/>
</dbReference>
<sequence length="188" mass="20894">MDSELKRKLFHEIGLLIPISYFFYDKKDAIFGMSILVLVFVFVEFLRLRYNFGNEIIPKVVGKTVRDYEKIDLSAATYFIISSFFTVLLFEKYVAIAAISYNSIGDLFSAIIGKNYGKTKYMGGKKSIEGSLACFVSCLLVGLLILNPFMAISGALAATFAEGYLIKVNDNLSIPIVSGIILTLVSFL</sequence>
<keyword evidence="1" id="KW-1133">Transmembrane helix</keyword>
<dbReference type="GO" id="GO:0004143">
    <property type="term" value="F:ATP-dependent diacylglycerol kinase activity"/>
    <property type="evidence" value="ECO:0007669"/>
    <property type="project" value="InterPro"/>
</dbReference>
<dbReference type="PANTHER" id="PTHR31303:SF1">
    <property type="entry name" value="CTP-DEPENDENT DIACYLGLYCEROL KINASE 1"/>
    <property type="match status" value="1"/>
</dbReference>
<feature type="transmembrane region" description="Helical" evidence="1">
    <location>
        <begin position="132"/>
        <end position="160"/>
    </location>
</feature>
<name>A0A150J7I0_9EURY</name>
<dbReference type="GO" id="GO:0016779">
    <property type="term" value="F:nucleotidyltransferase activity"/>
    <property type="evidence" value="ECO:0007669"/>
    <property type="project" value="UniProtKB-KW"/>
</dbReference>
<keyword evidence="2" id="KW-0808">Transferase</keyword>
<keyword evidence="1" id="KW-0812">Transmembrane</keyword>
<dbReference type="InterPro" id="IPR037997">
    <property type="entry name" value="Dgk1-like"/>
</dbReference>
<dbReference type="Proteomes" id="UP000075398">
    <property type="component" value="Unassembled WGS sequence"/>
</dbReference>